<keyword evidence="3" id="KW-1185">Reference proteome</keyword>
<evidence type="ECO:0000256" key="1">
    <source>
        <dbReference type="SAM" id="Phobius"/>
    </source>
</evidence>
<dbReference type="AlphaFoldDB" id="Q6BHW5"/>
<protein>
    <submittedName>
        <fullName evidence="2">DEHA2G15290p</fullName>
    </submittedName>
</protein>
<dbReference type="VEuPathDB" id="FungiDB:DEHA2G15290g"/>
<evidence type="ECO:0000313" key="3">
    <source>
        <dbReference type="Proteomes" id="UP000000599"/>
    </source>
</evidence>
<dbReference type="OMA" id="SPKNTYH"/>
<organism evidence="2 3">
    <name type="scientific">Debaryomyces hansenii (strain ATCC 36239 / CBS 767 / BCRC 21394 / JCM 1990 / NBRC 0083 / IGC 2968)</name>
    <name type="common">Yeast</name>
    <name type="synonym">Torulaspora hansenii</name>
    <dbReference type="NCBI Taxonomy" id="284592"/>
    <lineage>
        <taxon>Eukaryota</taxon>
        <taxon>Fungi</taxon>
        <taxon>Dikarya</taxon>
        <taxon>Ascomycota</taxon>
        <taxon>Saccharomycotina</taxon>
        <taxon>Pichiomycetes</taxon>
        <taxon>Debaryomycetaceae</taxon>
        <taxon>Debaryomyces</taxon>
    </lineage>
</organism>
<dbReference type="KEGG" id="dha:DEHA2G15290g"/>
<dbReference type="GeneID" id="2905126"/>
<dbReference type="HOGENOM" id="CLU_449124_0_0_1"/>
<dbReference type="OrthoDB" id="4024546at2759"/>
<keyword evidence="1" id="KW-0812">Transmembrane</keyword>
<evidence type="ECO:0000313" key="2">
    <source>
        <dbReference type="EMBL" id="CAG90698.2"/>
    </source>
</evidence>
<sequence>MNKIAFFYAIIILCIIQLACFVFIANLHSWLGEYITGDVSQLYSPNSVELFESAFLALLLVGATGFVTFVRDLLFVQKKTSNTNGTFHKFYLPIIEELLKFGLVYFVARRGRGTDHLAGSNETIHGDTNNSEGAPDLGVKQVAIIALVFNFVKFCQFTYRFSPINYEKGYKEFISLYRMWREHITIDRALRSNNKVKVDAAMILAGSLNDGERSVYSKKSTATLIAPEVMSIPSRVPSLDTGSLNFKKLPSFKSDMVSADLESCYNLVDKLYSISPKNTYHLDTDDVIVVSIDDLEDDEDPLKSIANYSNNTLNSNVQHYEQNNFQKEGGKEKNNLTQISDLNLERNACCIASSNDNGNYDTSPFWTSQFISNMNFFAWLLPFLPIPQKSEELNNNTRPLTNNRKFDSAIKNKLSSYQLDRNSVTDTETLHSSEALLSQHNLPISNYGAIDVESQISADAIVSSICVNERNNIIDFQLFVDNYFGYTYDSNQISIDPIFEMFGVTITEFSAKLFIILFNCNYVWNLSTFLIYAYPFFNDSFSHFHFMILGILIIKLFNRNFIHSKDLRKSIKFSLVVEISINLIIFVGIILLLLFGVDYT</sequence>
<feature type="transmembrane region" description="Helical" evidence="1">
    <location>
        <begin position="50"/>
        <end position="70"/>
    </location>
</feature>
<dbReference type="EMBL" id="CR382139">
    <property type="protein sequence ID" value="CAG90698.2"/>
    <property type="molecule type" value="Genomic_DNA"/>
</dbReference>
<gene>
    <name evidence="2" type="ordered locus">DEHA2G15290g</name>
</gene>
<feature type="transmembrane region" description="Helical" evidence="1">
    <location>
        <begin position="540"/>
        <end position="558"/>
    </location>
</feature>
<dbReference type="InParanoid" id="Q6BHW5"/>
<name>Q6BHW5_DEBHA</name>
<dbReference type="eggNOG" id="ENOG502RQ1C">
    <property type="taxonomic scope" value="Eukaryota"/>
</dbReference>
<feature type="transmembrane region" description="Helical" evidence="1">
    <location>
        <begin position="579"/>
        <end position="597"/>
    </location>
</feature>
<keyword evidence="1" id="KW-1133">Transmembrane helix</keyword>
<dbReference type="Proteomes" id="UP000000599">
    <property type="component" value="Chromosome G"/>
</dbReference>
<feature type="transmembrane region" description="Helical" evidence="1">
    <location>
        <begin position="7"/>
        <end position="30"/>
    </location>
</feature>
<feature type="transmembrane region" description="Helical" evidence="1">
    <location>
        <begin position="513"/>
        <end position="534"/>
    </location>
</feature>
<reference evidence="2 3" key="1">
    <citation type="journal article" date="2004" name="Nature">
        <title>Genome evolution in yeasts.</title>
        <authorList>
            <consortium name="Genolevures"/>
            <person name="Dujon B."/>
            <person name="Sherman D."/>
            <person name="Fischer G."/>
            <person name="Durrens P."/>
            <person name="Casaregola S."/>
            <person name="Lafontaine I."/>
            <person name="de Montigny J."/>
            <person name="Marck C."/>
            <person name="Neuveglise C."/>
            <person name="Talla E."/>
            <person name="Goffard N."/>
            <person name="Frangeul L."/>
            <person name="Aigle M."/>
            <person name="Anthouard V."/>
            <person name="Babour A."/>
            <person name="Barbe V."/>
            <person name="Barnay S."/>
            <person name="Blanchin S."/>
            <person name="Beckerich J.M."/>
            <person name="Beyne E."/>
            <person name="Bleykasten C."/>
            <person name="Boisrame A."/>
            <person name="Boyer J."/>
            <person name="Cattolico L."/>
            <person name="Confanioleri F."/>
            <person name="de Daruvar A."/>
            <person name="Despons L."/>
            <person name="Fabre E."/>
            <person name="Fairhead C."/>
            <person name="Ferry-Dumazet H."/>
            <person name="Groppi A."/>
            <person name="Hantraye F."/>
            <person name="Hennequin C."/>
            <person name="Jauniaux N."/>
            <person name="Joyet P."/>
            <person name="Kachouri R."/>
            <person name="Kerrest A."/>
            <person name="Koszul R."/>
            <person name="Lemaire M."/>
            <person name="Lesur I."/>
            <person name="Ma L."/>
            <person name="Muller H."/>
            <person name="Nicaud J.M."/>
            <person name="Nikolski M."/>
            <person name="Oztas S."/>
            <person name="Ozier-Kalogeropoulos O."/>
            <person name="Pellenz S."/>
            <person name="Potier S."/>
            <person name="Richard G.F."/>
            <person name="Straub M.L."/>
            <person name="Suleau A."/>
            <person name="Swennene D."/>
            <person name="Tekaia F."/>
            <person name="Wesolowski-Louvel M."/>
            <person name="Westhof E."/>
            <person name="Wirth B."/>
            <person name="Zeniou-Meyer M."/>
            <person name="Zivanovic I."/>
            <person name="Bolotin-Fukuhara M."/>
            <person name="Thierry A."/>
            <person name="Bouchier C."/>
            <person name="Caudron B."/>
            <person name="Scarpelli C."/>
            <person name="Gaillardin C."/>
            <person name="Weissenbach J."/>
            <person name="Wincker P."/>
            <person name="Souciet J.L."/>
        </authorList>
    </citation>
    <scope>NUCLEOTIDE SEQUENCE [LARGE SCALE GENOMIC DNA]</scope>
    <source>
        <strain evidence="3">ATCC 36239 / CBS 767 / BCRC 21394 / JCM 1990 / NBRC 0083 / IGC 2968</strain>
    </source>
</reference>
<keyword evidence="1" id="KW-0472">Membrane</keyword>
<proteinExistence type="predicted"/>
<dbReference type="RefSeq" id="XP_462206.2">
    <property type="nucleotide sequence ID" value="XM_462206.1"/>
</dbReference>
<accession>Q6BHW5</accession>